<dbReference type="EMBL" id="KQ435729">
    <property type="protein sequence ID" value="KOX77711.1"/>
    <property type="molecule type" value="Genomic_DNA"/>
</dbReference>
<feature type="region of interest" description="Disordered" evidence="1">
    <location>
        <begin position="1"/>
        <end position="48"/>
    </location>
</feature>
<feature type="compositionally biased region" description="Pro residues" evidence="1">
    <location>
        <begin position="243"/>
        <end position="252"/>
    </location>
</feature>
<protein>
    <submittedName>
        <fullName evidence="2">Uncharacterized protein</fullName>
    </submittedName>
</protein>
<evidence type="ECO:0000313" key="2">
    <source>
        <dbReference type="EMBL" id="KOX77711.1"/>
    </source>
</evidence>
<feature type="compositionally biased region" description="Low complexity" evidence="1">
    <location>
        <begin position="220"/>
        <end position="240"/>
    </location>
</feature>
<feature type="region of interest" description="Disordered" evidence="1">
    <location>
        <begin position="131"/>
        <end position="158"/>
    </location>
</feature>
<feature type="region of interest" description="Disordered" evidence="1">
    <location>
        <begin position="220"/>
        <end position="259"/>
    </location>
</feature>
<organism evidence="2 3">
    <name type="scientific">Melipona quadrifasciata</name>
    <dbReference type="NCBI Taxonomy" id="166423"/>
    <lineage>
        <taxon>Eukaryota</taxon>
        <taxon>Metazoa</taxon>
        <taxon>Ecdysozoa</taxon>
        <taxon>Arthropoda</taxon>
        <taxon>Hexapoda</taxon>
        <taxon>Insecta</taxon>
        <taxon>Pterygota</taxon>
        <taxon>Neoptera</taxon>
        <taxon>Endopterygota</taxon>
        <taxon>Hymenoptera</taxon>
        <taxon>Apocrita</taxon>
        <taxon>Aculeata</taxon>
        <taxon>Apoidea</taxon>
        <taxon>Anthophila</taxon>
        <taxon>Apidae</taxon>
        <taxon>Melipona</taxon>
    </lineage>
</organism>
<gene>
    <name evidence="2" type="ORF">WN51_09376</name>
</gene>
<proteinExistence type="predicted"/>
<name>A0A0N0BIH4_9HYME</name>
<keyword evidence="3" id="KW-1185">Reference proteome</keyword>
<dbReference type="Proteomes" id="UP000053105">
    <property type="component" value="Unassembled WGS sequence"/>
</dbReference>
<feature type="compositionally biased region" description="Polar residues" evidence="1">
    <location>
        <begin position="135"/>
        <end position="149"/>
    </location>
</feature>
<accession>A0A0N0BIH4</accession>
<evidence type="ECO:0000256" key="1">
    <source>
        <dbReference type="SAM" id="MobiDB-lite"/>
    </source>
</evidence>
<dbReference type="AlphaFoldDB" id="A0A0N0BIH4"/>
<reference evidence="2 3" key="1">
    <citation type="submission" date="2015-07" db="EMBL/GenBank/DDBJ databases">
        <title>The genome of Melipona quadrifasciata.</title>
        <authorList>
            <person name="Pan H."/>
            <person name="Kapheim K."/>
        </authorList>
    </citation>
    <scope>NUCLEOTIDE SEQUENCE [LARGE SCALE GENOMIC DNA]</scope>
    <source>
        <strain evidence="2">0111107301</strain>
        <tissue evidence="2">Whole body</tissue>
    </source>
</reference>
<evidence type="ECO:0000313" key="3">
    <source>
        <dbReference type="Proteomes" id="UP000053105"/>
    </source>
</evidence>
<sequence>MSDEAIEADLRDTSKRASGTRSKRGGRMESGKGKAPPTLQPEANPPLFSLAAIPRRTPTRRVYNRPLSSRAATCAAAAFADLARDWSPTTSDWSYDSKLPHRWKTRAQVKQRGEGIPRAGVYEVCGRVQERGGEANSNGREGSEQTTGKKSAARSALAGPTGDSPYFIVAFADANRWCTAPCPIYEDADLTRREKRSTRNTRPTSRVRYEFAWVRGAGSVASSATSRGGTSSPTTPRGVPAWTLPPPPPPTPRSTVISRNEDTRTYGFRLRCSLLRQTRHLQPTVGFTIAYLHLP</sequence>